<comment type="caution">
    <text evidence="3">The sequence shown here is derived from an EMBL/GenBank/DDBJ whole genome shotgun (WGS) entry which is preliminary data.</text>
</comment>
<dbReference type="InterPro" id="IPR013154">
    <property type="entry name" value="ADH-like_N"/>
</dbReference>
<reference evidence="3 4" key="1">
    <citation type="submission" date="2019-11" db="EMBL/GenBank/DDBJ databases">
        <title>Agromyces kandeliae sp. nov., isolated from mangrove soil.</title>
        <authorList>
            <person name="Wang R."/>
        </authorList>
    </citation>
    <scope>NUCLEOTIDE SEQUENCE [LARGE SCALE GENOMIC DNA]</scope>
    <source>
        <strain evidence="3 4">JCM 11431</strain>
    </source>
</reference>
<dbReference type="Proteomes" id="UP000480122">
    <property type="component" value="Unassembled WGS sequence"/>
</dbReference>
<dbReference type="InterPro" id="IPR036291">
    <property type="entry name" value="NAD(P)-bd_dom_sf"/>
</dbReference>
<keyword evidence="1" id="KW-1133">Transmembrane helix</keyword>
<dbReference type="InterPro" id="IPR020843">
    <property type="entry name" value="ER"/>
</dbReference>
<gene>
    <name evidence="3" type="ORF">GLX25_13190</name>
</gene>
<proteinExistence type="predicted"/>
<dbReference type="InterPro" id="IPR052733">
    <property type="entry name" value="Chloroplast_QOR"/>
</dbReference>
<evidence type="ECO:0000256" key="1">
    <source>
        <dbReference type="SAM" id="Phobius"/>
    </source>
</evidence>
<dbReference type="SUPFAM" id="SSF51735">
    <property type="entry name" value="NAD(P)-binding Rossmann-fold domains"/>
    <property type="match status" value="1"/>
</dbReference>
<keyword evidence="4" id="KW-1185">Reference proteome</keyword>
<dbReference type="EMBL" id="WODA01000023">
    <property type="protein sequence ID" value="MUN08068.1"/>
    <property type="molecule type" value="Genomic_DNA"/>
</dbReference>
<feature type="domain" description="Enoyl reductase (ER)" evidence="2">
    <location>
        <begin position="10"/>
        <end position="324"/>
    </location>
</feature>
<dbReference type="PANTHER" id="PTHR44013:SF1">
    <property type="entry name" value="ZINC-TYPE ALCOHOL DEHYDROGENASE-LIKE PROTEIN C16A3.02C"/>
    <property type="match status" value="1"/>
</dbReference>
<name>A0A7C9HIT1_9MICO</name>
<accession>A0A7C9HIT1</accession>
<dbReference type="Gene3D" id="3.90.180.10">
    <property type="entry name" value="Medium-chain alcohol dehydrogenases, catalytic domain"/>
    <property type="match status" value="1"/>
</dbReference>
<keyword evidence="1" id="KW-0812">Transmembrane</keyword>
<dbReference type="AlphaFoldDB" id="A0A7C9HIT1"/>
<organism evidence="3 4">
    <name type="scientific">Agromyces luteolus</name>
    <dbReference type="NCBI Taxonomy" id="88373"/>
    <lineage>
        <taxon>Bacteria</taxon>
        <taxon>Bacillati</taxon>
        <taxon>Actinomycetota</taxon>
        <taxon>Actinomycetes</taxon>
        <taxon>Micrococcales</taxon>
        <taxon>Microbacteriaceae</taxon>
        <taxon>Agromyces</taxon>
    </lineage>
</organism>
<protein>
    <submittedName>
        <fullName evidence="3">Zinc-binding dehydrogenase</fullName>
    </submittedName>
</protein>
<dbReference type="PANTHER" id="PTHR44013">
    <property type="entry name" value="ZINC-TYPE ALCOHOL DEHYDROGENASE-LIKE PROTEIN C16A3.02C"/>
    <property type="match status" value="1"/>
</dbReference>
<evidence type="ECO:0000313" key="3">
    <source>
        <dbReference type="EMBL" id="MUN08068.1"/>
    </source>
</evidence>
<dbReference type="OrthoDB" id="9790818at2"/>
<dbReference type="CDD" id="cd08267">
    <property type="entry name" value="MDR1"/>
    <property type="match status" value="1"/>
</dbReference>
<feature type="transmembrane region" description="Helical" evidence="1">
    <location>
        <begin position="242"/>
        <end position="260"/>
    </location>
</feature>
<dbReference type="Gene3D" id="3.40.50.720">
    <property type="entry name" value="NAD(P)-binding Rossmann-like Domain"/>
    <property type="match status" value="1"/>
</dbReference>
<dbReference type="Pfam" id="PF08240">
    <property type="entry name" value="ADH_N"/>
    <property type="match status" value="1"/>
</dbReference>
<dbReference type="Pfam" id="PF13602">
    <property type="entry name" value="ADH_zinc_N_2"/>
    <property type="match status" value="1"/>
</dbReference>
<dbReference type="GO" id="GO:0016491">
    <property type="term" value="F:oxidoreductase activity"/>
    <property type="evidence" value="ECO:0007669"/>
    <property type="project" value="InterPro"/>
</dbReference>
<keyword evidence="1" id="KW-0472">Membrane</keyword>
<dbReference type="SMART" id="SM00829">
    <property type="entry name" value="PKS_ER"/>
    <property type="match status" value="1"/>
</dbReference>
<dbReference type="InterPro" id="IPR011032">
    <property type="entry name" value="GroES-like_sf"/>
</dbReference>
<dbReference type="SUPFAM" id="SSF50129">
    <property type="entry name" value="GroES-like"/>
    <property type="match status" value="1"/>
</dbReference>
<evidence type="ECO:0000313" key="4">
    <source>
        <dbReference type="Proteomes" id="UP000480122"/>
    </source>
</evidence>
<sequence length="327" mass="33962">MRAAVVDRFGGPETVAVADRPRPEPSAGELLVRVHASTVSIADHRLRAREVPRGLGLFVGPAIGFRRPKHAVLGMEAAGVVEAVGAGVTRFAPGDEVMLMRGARFGCHAEYVTVPEGGEVVRKPANLSFDEAAAVLFGGHTALRYLDVVDLGPGSEVLVNGASGAVGTAVVQLAARRGARVTAVTSGGNAELVRSLGAAHVIDYTREDFAAAAPGDAPRYDVVVECVGNAPFGRVAHLIRPGGALLLVIADLAGMIGAALRPRRRGIRVNQAGGPMGADGMARLAALAEAGDLRAVIDRTYDLDDIVDAHRYVDTGRKRGSVVLRVA</sequence>
<evidence type="ECO:0000259" key="2">
    <source>
        <dbReference type="SMART" id="SM00829"/>
    </source>
</evidence>